<sequence length="396" mass="40442">MGLAAGAVVLLAVAASCSATPESEKGATACGGPGVGVEQVKLGLVLFDSGAASAALASARAGVDARIGLANAAGGIHGRKVVYEWRDDAGDVSRNAVVGEQLVGREGVFGVLMMTGAYAGSRDTMLAHNIPVTGLQLWEWAEDQNVFSERFQASPLPIGRYIQAGGGHKVGILTTGSAEATLAAGRVYKDALTSIGLAATEPISFVRSVDSPAQLAQRLANAGVDSLLGLTAPQDLADIVQAARAVALPLTSTVSLTGYDHGLLPGLGAKLAGVSFPVYTMPFEAGGAALDTYRGAMGRFAPEVADPDQQFALQAYIETDLFLRGLEAAGGCPTREGFIGALRRVSDYDAGGLIEPVDLGTTATVPLGCYAFVQITGTGDAFRIVRPRVCADSASS</sequence>
<protein>
    <submittedName>
        <fullName evidence="5">ABC-type branched-chain amino acid transport system, substrate-binding protein</fullName>
    </submittedName>
</protein>
<feature type="signal peptide" evidence="3">
    <location>
        <begin position="1"/>
        <end position="19"/>
    </location>
</feature>
<evidence type="ECO:0000256" key="3">
    <source>
        <dbReference type="SAM" id="SignalP"/>
    </source>
</evidence>
<accession>A0A0S4QXV7</accession>
<organism evidence="5 6">
    <name type="scientific">Parafrankia irregularis</name>
    <dbReference type="NCBI Taxonomy" id="795642"/>
    <lineage>
        <taxon>Bacteria</taxon>
        <taxon>Bacillati</taxon>
        <taxon>Actinomycetota</taxon>
        <taxon>Actinomycetes</taxon>
        <taxon>Frankiales</taxon>
        <taxon>Frankiaceae</taxon>
        <taxon>Parafrankia</taxon>
    </lineage>
</organism>
<dbReference type="EMBL" id="FAOZ01000026">
    <property type="protein sequence ID" value="CUU59290.1"/>
    <property type="molecule type" value="Genomic_DNA"/>
</dbReference>
<proteinExistence type="inferred from homology"/>
<dbReference type="RefSeq" id="WP_311983223.1">
    <property type="nucleotide sequence ID" value="NZ_FAOZ01000026.1"/>
</dbReference>
<evidence type="ECO:0000313" key="6">
    <source>
        <dbReference type="Proteomes" id="UP000198802"/>
    </source>
</evidence>
<evidence type="ECO:0000256" key="1">
    <source>
        <dbReference type="ARBA" id="ARBA00010062"/>
    </source>
</evidence>
<feature type="chain" id="PRO_5038793251" evidence="3">
    <location>
        <begin position="20"/>
        <end position="396"/>
    </location>
</feature>
<dbReference type="AlphaFoldDB" id="A0A0S4QXV7"/>
<dbReference type="PANTHER" id="PTHR47235:SF1">
    <property type="entry name" value="BLR6548 PROTEIN"/>
    <property type="match status" value="1"/>
</dbReference>
<dbReference type="CDD" id="cd06341">
    <property type="entry name" value="PBP1_ABC_ligand_binding-like"/>
    <property type="match status" value="1"/>
</dbReference>
<reference evidence="6" key="1">
    <citation type="submission" date="2015-11" db="EMBL/GenBank/DDBJ databases">
        <authorList>
            <person name="Varghese N."/>
        </authorList>
    </citation>
    <scope>NUCLEOTIDE SEQUENCE [LARGE SCALE GENOMIC DNA]</scope>
    <source>
        <strain evidence="6">DSM 45899</strain>
    </source>
</reference>
<dbReference type="InterPro" id="IPR028082">
    <property type="entry name" value="Peripla_BP_I"/>
</dbReference>
<dbReference type="Proteomes" id="UP000198802">
    <property type="component" value="Unassembled WGS sequence"/>
</dbReference>
<dbReference type="InterPro" id="IPR028081">
    <property type="entry name" value="Leu-bd"/>
</dbReference>
<keyword evidence="6" id="KW-1185">Reference proteome</keyword>
<name>A0A0S4QXV7_9ACTN</name>
<gene>
    <name evidence="5" type="ORF">Ga0074812_12667</name>
</gene>
<feature type="domain" description="Leucine-binding protein" evidence="4">
    <location>
        <begin position="39"/>
        <end position="378"/>
    </location>
</feature>
<evidence type="ECO:0000259" key="4">
    <source>
        <dbReference type="Pfam" id="PF13458"/>
    </source>
</evidence>
<dbReference type="SUPFAM" id="SSF53822">
    <property type="entry name" value="Periplasmic binding protein-like I"/>
    <property type="match status" value="1"/>
</dbReference>
<dbReference type="PANTHER" id="PTHR47235">
    <property type="entry name" value="BLR6548 PROTEIN"/>
    <property type="match status" value="1"/>
</dbReference>
<comment type="similarity">
    <text evidence="1">Belongs to the leucine-binding protein family.</text>
</comment>
<evidence type="ECO:0000313" key="5">
    <source>
        <dbReference type="EMBL" id="CUU59290.1"/>
    </source>
</evidence>
<dbReference type="Gene3D" id="3.40.50.2300">
    <property type="match status" value="2"/>
</dbReference>
<evidence type="ECO:0000256" key="2">
    <source>
        <dbReference type="ARBA" id="ARBA00022729"/>
    </source>
</evidence>
<dbReference type="Pfam" id="PF13458">
    <property type="entry name" value="Peripla_BP_6"/>
    <property type="match status" value="1"/>
</dbReference>
<keyword evidence="2 3" id="KW-0732">Signal</keyword>